<evidence type="ECO:0000313" key="3">
    <source>
        <dbReference type="Proteomes" id="UP000598633"/>
    </source>
</evidence>
<feature type="transmembrane region" description="Helical" evidence="1">
    <location>
        <begin position="369"/>
        <end position="388"/>
    </location>
</feature>
<comment type="caution">
    <text evidence="2">The sequence shown here is derived from an EMBL/GenBank/DDBJ whole genome shotgun (WGS) entry which is preliminary data.</text>
</comment>
<gene>
    <name evidence="2" type="ORF">IFJ97_01535</name>
</gene>
<protein>
    <recommendedName>
        <fullName evidence="4">YYY membrane protein</fullName>
    </recommendedName>
</protein>
<feature type="transmembrane region" description="Helical" evidence="1">
    <location>
        <begin position="329"/>
        <end position="349"/>
    </location>
</feature>
<feature type="transmembrane region" description="Helical" evidence="1">
    <location>
        <begin position="510"/>
        <end position="528"/>
    </location>
</feature>
<feature type="transmembrane region" description="Helical" evidence="1">
    <location>
        <begin position="85"/>
        <end position="105"/>
    </location>
</feature>
<dbReference type="Proteomes" id="UP000598633">
    <property type="component" value="Unassembled WGS sequence"/>
</dbReference>
<feature type="transmembrane region" description="Helical" evidence="1">
    <location>
        <begin position="142"/>
        <end position="159"/>
    </location>
</feature>
<dbReference type="NCBIfam" id="TIGR03662">
    <property type="entry name" value="Chlor_Arch_YYY"/>
    <property type="match status" value="1"/>
</dbReference>
<feature type="transmembrane region" description="Helical" evidence="1">
    <location>
        <begin position="33"/>
        <end position="52"/>
    </location>
</feature>
<organism evidence="2 3">
    <name type="scientific">Candidatus Sulfomarinibacter kjeldsenii</name>
    <dbReference type="NCBI Taxonomy" id="2885994"/>
    <lineage>
        <taxon>Bacteria</taxon>
        <taxon>Pseudomonadati</taxon>
        <taxon>Acidobacteriota</taxon>
        <taxon>Thermoanaerobaculia</taxon>
        <taxon>Thermoanaerobaculales</taxon>
        <taxon>Candidatus Sulfomarinibacteraceae</taxon>
        <taxon>Candidatus Sulfomarinibacter</taxon>
    </lineage>
</organism>
<feature type="transmembrane region" description="Helical" evidence="1">
    <location>
        <begin position="421"/>
        <end position="439"/>
    </location>
</feature>
<evidence type="ECO:0000256" key="1">
    <source>
        <dbReference type="SAM" id="Phobius"/>
    </source>
</evidence>
<feature type="transmembrane region" description="Helical" evidence="1">
    <location>
        <begin position="400"/>
        <end position="415"/>
    </location>
</feature>
<keyword evidence="1" id="KW-1133">Transmembrane helix</keyword>
<dbReference type="PANTHER" id="PTHR10790">
    <property type="entry name" value="TPR-DOMAIN CONTAINING PROTEIN"/>
    <property type="match status" value="1"/>
</dbReference>
<feature type="transmembrane region" description="Helical" evidence="1">
    <location>
        <begin position="58"/>
        <end position="78"/>
    </location>
</feature>
<feature type="transmembrane region" description="Helical" evidence="1">
    <location>
        <begin position="6"/>
        <end position="26"/>
    </location>
</feature>
<reference evidence="2 3" key="1">
    <citation type="submission" date="2020-08" db="EMBL/GenBank/DDBJ databases">
        <title>Acidobacteriota in marine sediments use diverse sulfur dissimilation pathways.</title>
        <authorList>
            <person name="Wasmund K."/>
        </authorList>
    </citation>
    <scope>NUCLEOTIDE SEQUENCE [LARGE SCALE GENOMIC DNA]</scope>
    <source>
        <strain evidence="2">MAG AM3-A</strain>
    </source>
</reference>
<evidence type="ECO:0000313" key="2">
    <source>
        <dbReference type="EMBL" id="MBD3870025.1"/>
    </source>
</evidence>
<dbReference type="EMBL" id="JACXWA010000021">
    <property type="protein sequence ID" value="MBD3870025.1"/>
    <property type="molecule type" value="Genomic_DNA"/>
</dbReference>
<dbReference type="PANTHER" id="PTHR10790:SF51">
    <property type="entry name" value="TETRATRICOPEPTIDE REPEAT PROTEIN"/>
    <property type="match status" value="1"/>
</dbReference>
<feature type="transmembrane region" description="Helical" evidence="1">
    <location>
        <begin position="300"/>
        <end position="317"/>
    </location>
</feature>
<accession>A0A8J6YA50</accession>
<name>A0A8J6YA50_9BACT</name>
<feature type="transmembrane region" description="Helical" evidence="1">
    <location>
        <begin position="446"/>
        <end position="466"/>
    </location>
</feature>
<feature type="transmembrane region" description="Helical" evidence="1">
    <location>
        <begin position="478"/>
        <end position="498"/>
    </location>
</feature>
<feature type="transmembrane region" description="Helical" evidence="1">
    <location>
        <begin position="166"/>
        <end position="186"/>
    </location>
</feature>
<sequence length="679" mass="72849">MAILFFLLAVTGAGLGGYALLVWLGLDDLEAWAGGRIAGLVLVALPAWWAGVVGLHEWRFLGAAALVVATVIGGGVILKRKQWRSVLIGEAIFLLLTAVIIFIRLDHPQISLTEKPMDLGIFASLLRADGFPPPDMWLAGEALPYYYWGALLWTVPLWVSHLPLEYGYNLIVGILGGMVGSLLWMLGRRAGGSHWSGLLVTFFGFFAGTPDGMRQLFAGKELGALDYWHSSRQIQDTITEWPLFTAQLGDLHPHLLSMPVACLGLLVAWQAGKKGPKVAHMAFLAVLFGVAWAANPWAMPPTLAGIALLLVAGPDRWHWPGGEGTRRWLAIAAVGIGGWLVTAPFHLGFEPFFQGIKTVFAWTDPGHLLLYAGCLLIPAGAAATAMFGKTLVAEEVVKRAVLLLTGAATLVLAAATGRPTLVFLAAIVVVLVVTVLMSSAGADRPVLALAALGTFLFLVPEVVYVADSYGDALHRMNTVFKAYIQAWILLAIALPVLLRLGFRQRALRVGVLWLAVAVALPHPLGLVIQQFRAESWGLDGMAWMTAGDRAIVEVLRLEPNGTVVAEAVGGAYTEYARLSSASGVPAYLGWANHEGVWRGGEIHAETGLREDLLSRLYSSRDPKEIRRLANEAGIHLVAIGSLERKDFPASKLGTIAEAGEVVLDRDGGMLVRFGSPAGL</sequence>
<proteinExistence type="predicted"/>
<evidence type="ECO:0008006" key="4">
    <source>
        <dbReference type="Google" id="ProtNLM"/>
    </source>
</evidence>
<dbReference type="Pfam" id="PF10060">
    <property type="entry name" value="DUF2298"/>
    <property type="match status" value="1"/>
</dbReference>
<keyword evidence="1" id="KW-0472">Membrane</keyword>
<keyword evidence="1" id="KW-0812">Transmembrane</keyword>
<dbReference type="AlphaFoldDB" id="A0A8J6YA50"/>
<dbReference type="InterPro" id="IPR018746">
    <property type="entry name" value="DUF2298"/>
</dbReference>